<dbReference type="CDD" id="cd06261">
    <property type="entry name" value="TM_PBP2"/>
    <property type="match status" value="1"/>
</dbReference>
<dbReference type="GO" id="GO:0005886">
    <property type="term" value="C:plasma membrane"/>
    <property type="evidence" value="ECO:0007669"/>
    <property type="project" value="UniProtKB-SubCell"/>
</dbReference>
<evidence type="ECO:0000256" key="1">
    <source>
        <dbReference type="ARBA" id="ARBA00004651"/>
    </source>
</evidence>
<comment type="caution">
    <text evidence="12">The sequence shown here is derived from an EMBL/GenBank/DDBJ whole genome shotgun (WGS) entry which is preliminary data.</text>
</comment>
<evidence type="ECO:0000256" key="3">
    <source>
        <dbReference type="ARBA" id="ARBA00022448"/>
    </source>
</evidence>
<keyword evidence="5 10" id="KW-0592">Phosphate transport</keyword>
<feature type="transmembrane region" description="Helical" evidence="9">
    <location>
        <begin position="117"/>
        <end position="136"/>
    </location>
</feature>
<evidence type="ECO:0000313" key="15">
    <source>
        <dbReference type="Proteomes" id="UP001197492"/>
    </source>
</evidence>
<dbReference type="InterPro" id="IPR035906">
    <property type="entry name" value="MetI-like_sf"/>
</dbReference>
<dbReference type="EMBL" id="JAHOEL010000007">
    <property type="protein sequence ID" value="MBV3392052.1"/>
    <property type="molecule type" value="Genomic_DNA"/>
</dbReference>
<gene>
    <name evidence="12" type="primary">pstC</name>
    <name evidence="12" type="ORF">KSV97_02060</name>
    <name evidence="13" type="ORF">KSW06_02075</name>
</gene>
<organism evidence="12 14">
    <name type="scientific">Catenibacterium mitsuokai</name>
    <dbReference type="NCBI Taxonomy" id="100886"/>
    <lineage>
        <taxon>Bacteria</taxon>
        <taxon>Bacillati</taxon>
        <taxon>Bacillota</taxon>
        <taxon>Erysipelotrichia</taxon>
        <taxon>Erysipelotrichales</taxon>
        <taxon>Coprobacillaceae</taxon>
        <taxon>Catenibacterium</taxon>
    </lineage>
</organism>
<feature type="transmembrane region" description="Helical" evidence="9">
    <location>
        <begin position="156"/>
        <end position="178"/>
    </location>
</feature>
<dbReference type="Proteomes" id="UP001197492">
    <property type="component" value="Unassembled WGS sequence"/>
</dbReference>
<evidence type="ECO:0000256" key="2">
    <source>
        <dbReference type="ARBA" id="ARBA00007069"/>
    </source>
</evidence>
<dbReference type="GO" id="GO:0005315">
    <property type="term" value="F:phosphate transmembrane transporter activity"/>
    <property type="evidence" value="ECO:0007669"/>
    <property type="project" value="InterPro"/>
</dbReference>
<dbReference type="PANTHER" id="PTHR30425">
    <property type="entry name" value="PHOSPHATE TRANSPORT SYSTEM PERMEASE PROTEIN PST"/>
    <property type="match status" value="1"/>
</dbReference>
<dbReference type="RefSeq" id="WP_022425335.1">
    <property type="nucleotide sequence ID" value="NZ_CABIWU010000036.1"/>
</dbReference>
<name>A0AAW4MPM6_9FIRM</name>
<dbReference type="InterPro" id="IPR051124">
    <property type="entry name" value="Phosphate_Transport_Permease"/>
</dbReference>
<evidence type="ECO:0000256" key="8">
    <source>
        <dbReference type="ARBA" id="ARBA00023136"/>
    </source>
</evidence>
<dbReference type="GO" id="GO:0006817">
    <property type="term" value="P:phosphate ion transport"/>
    <property type="evidence" value="ECO:0007669"/>
    <property type="project" value="UniProtKB-KW"/>
</dbReference>
<reference evidence="12 15" key="1">
    <citation type="submission" date="2021-06" db="EMBL/GenBank/DDBJ databases">
        <title>Collection of gut derived symbiotic bacterial strains cultured from healthy donors.</title>
        <authorList>
            <person name="Lin H."/>
            <person name="Littmann E."/>
            <person name="Pamer E.G."/>
        </authorList>
    </citation>
    <scope>NUCLEOTIDE SEQUENCE</scope>
    <source>
        <strain evidence="13 15">MSK.21.70</strain>
        <strain evidence="12">MSK.21.82</strain>
    </source>
</reference>
<dbReference type="Gene3D" id="1.10.3720.10">
    <property type="entry name" value="MetI-like"/>
    <property type="match status" value="1"/>
</dbReference>
<dbReference type="Pfam" id="PF00528">
    <property type="entry name" value="BPD_transp_1"/>
    <property type="match status" value="1"/>
</dbReference>
<dbReference type="SUPFAM" id="SSF161098">
    <property type="entry name" value="MetI-like"/>
    <property type="match status" value="1"/>
</dbReference>
<keyword evidence="6 9" id="KW-0812">Transmembrane</keyword>
<feature type="transmembrane region" description="Helical" evidence="9">
    <location>
        <begin position="20"/>
        <end position="43"/>
    </location>
</feature>
<feature type="transmembrane region" description="Helical" evidence="9">
    <location>
        <begin position="275"/>
        <end position="294"/>
    </location>
</feature>
<dbReference type="InterPro" id="IPR011864">
    <property type="entry name" value="Phosphate_PstC"/>
</dbReference>
<evidence type="ECO:0000313" key="14">
    <source>
        <dbReference type="Proteomes" id="UP001196408"/>
    </source>
</evidence>
<keyword evidence="3 9" id="KW-0813">Transport</keyword>
<comment type="subcellular location">
    <subcellularLocation>
        <location evidence="1 9">Cell membrane</location>
        <topology evidence="1 9">Multi-pass membrane protein</topology>
    </subcellularLocation>
</comment>
<evidence type="ECO:0000256" key="6">
    <source>
        <dbReference type="ARBA" id="ARBA00022692"/>
    </source>
</evidence>
<evidence type="ECO:0000256" key="5">
    <source>
        <dbReference type="ARBA" id="ARBA00022592"/>
    </source>
</evidence>
<dbReference type="NCBIfam" id="TIGR02138">
    <property type="entry name" value="phosphate_pstC"/>
    <property type="match status" value="1"/>
</dbReference>
<sequence>MLNSIVGTNKSRQASEKAAALIVSVCAAFSIVAVVAITAYMIYSGTPALAKVGIGNILFKTEWVPSQGKFGILYIILTSIVGTLLAVLIAIPVGLFTAAALSEMVTGTPKKIMKAAIELLAGIPSVVYGLLGILIINPQMYKLEKFFYHTSHSHQFTGGANLIAAIIVLVIMILPTLINVSETALETVPNHLRLSSYALGATKIQTIFKVVIPAAKNGIMSAIVLGVGRAIGEAMAILLVAGNAVNLPAPFNSVRFLTTAIVSEMSYSSGVHRQVLFTIGLVLFIFIMIINIVLMKILKKGEENG</sequence>
<dbReference type="InterPro" id="IPR000515">
    <property type="entry name" value="MetI-like"/>
</dbReference>
<evidence type="ECO:0000256" key="7">
    <source>
        <dbReference type="ARBA" id="ARBA00022989"/>
    </source>
</evidence>
<accession>A0AAW4MPM6</accession>
<feature type="transmembrane region" description="Helical" evidence="9">
    <location>
        <begin position="72"/>
        <end position="96"/>
    </location>
</feature>
<feature type="domain" description="ABC transmembrane type-1" evidence="11">
    <location>
        <begin position="76"/>
        <end position="294"/>
    </location>
</feature>
<evidence type="ECO:0000313" key="12">
    <source>
        <dbReference type="EMBL" id="MBV3382026.1"/>
    </source>
</evidence>
<keyword evidence="7 9" id="KW-1133">Transmembrane helix</keyword>
<protein>
    <recommendedName>
        <fullName evidence="10">Phosphate transport system permease protein</fullName>
    </recommendedName>
</protein>
<dbReference type="PROSITE" id="PS50928">
    <property type="entry name" value="ABC_TM1"/>
    <property type="match status" value="1"/>
</dbReference>
<comment type="similarity">
    <text evidence="2 10">Belongs to the binding-protein-dependent transport system permease family. CysTW subfamily.</text>
</comment>
<keyword evidence="4 10" id="KW-1003">Cell membrane</keyword>
<proteinExistence type="inferred from homology"/>
<evidence type="ECO:0000313" key="13">
    <source>
        <dbReference type="EMBL" id="MBV3392052.1"/>
    </source>
</evidence>
<dbReference type="EMBL" id="JAHOEF010000007">
    <property type="protein sequence ID" value="MBV3382026.1"/>
    <property type="molecule type" value="Genomic_DNA"/>
</dbReference>
<keyword evidence="15" id="KW-1185">Reference proteome</keyword>
<keyword evidence="8 9" id="KW-0472">Membrane</keyword>
<dbReference type="AlphaFoldDB" id="A0AAW4MPM6"/>
<evidence type="ECO:0000256" key="10">
    <source>
        <dbReference type="RuleBase" id="RU363054"/>
    </source>
</evidence>
<evidence type="ECO:0000259" key="11">
    <source>
        <dbReference type="PROSITE" id="PS50928"/>
    </source>
</evidence>
<feature type="transmembrane region" description="Helical" evidence="9">
    <location>
        <begin position="219"/>
        <end position="241"/>
    </location>
</feature>
<dbReference type="PANTHER" id="PTHR30425:SF1">
    <property type="entry name" value="PHOSPHATE TRANSPORT SYSTEM PERMEASE PROTEIN PSTC"/>
    <property type="match status" value="1"/>
</dbReference>
<evidence type="ECO:0000256" key="9">
    <source>
        <dbReference type="RuleBase" id="RU363032"/>
    </source>
</evidence>
<comment type="function">
    <text evidence="10">Part of the binding-protein-dependent transport system for phosphate; probably responsible for the translocation of the substrate across the membrane.</text>
</comment>
<dbReference type="Proteomes" id="UP001196408">
    <property type="component" value="Unassembled WGS sequence"/>
</dbReference>
<evidence type="ECO:0000256" key="4">
    <source>
        <dbReference type="ARBA" id="ARBA00022475"/>
    </source>
</evidence>